<keyword evidence="9" id="KW-0325">Glycoprotein</keyword>
<organism evidence="14 15">
    <name type="scientific">Polypedilum vanderplanki</name>
    <name type="common">Sleeping chironomid midge</name>
    <dbReference type="NCBI Taxonomy" id="319348"/>
    <lineage>
        <taxon>Eukaryota</taxon>
        <taxon>Metazoa</taxon>
        <taxon>Ecdysozoa</taxon>
        <taxon>Arthropoda</taxon>
        <taxon>Hexapoda</taxon>
        <taxon>Insecta</taxon>
        <taxon>Pterygota</taxon>
        <taxon>Neoptera</taxon>
        <taxon>Endopterygota</taxon>
        <taxon>Diptera</taxon>
        <taxon>Nematocera</taxon>
        <taxon>Chironomoidea</taxon>
        <taxon>Chironomidae</taxon>
        <taxon>Chironominae</taxon>
        <taxon>Polypedilum</taxon>
        <taxon>Polypedilum</taxon>
    </lineage>
</organism>
<comment type="caution">
    <text evidence="14">The sequence shown here is derived from an EMBL/GenBank/DDBJ whole genome shotgun (WGS) entry which is preliminary data.</text>
</comment>
<dbReference type="PANTHER" id="PTHR47143">
    <property type="entry name" value="TRANSIENT RECEPTOR POTENTIAL CATION CHANNEL PROTEIN PAINLESS"/>
    <property type="match status" value="1"/>
</dbReference>
<feature type="transmembrane region" description="Helical" evidence="12">
    <location>
        <begin position="877"/>
        <end position="897"/>
    </location>
</feature>
<dbReference type="PANTHER" id="PTHR47143:SF1">
    <property type="entry name" value="ION_TRANS DOMAIN-CONTAINING PROTEIN"/>
    <property type="match status" value="1"/>
</dbReference>
<comment type="subcellular location">
    <subcellularLocation>
        <location evidence="1">Membrane</location>
        <topology evidence="1">Multi-pass membrane protein</topology>
    </subcellularLocation>
</comment>
<keyword evidence="7" id="KW-0406">Ion transport</keyword>
<dbReference type="Pfam" id="PF00520">
    <property type="entry name" value="Ion_trans"/>
    <property type="match status" value="1"/>
</dbReference>
<feature type="transmembrane region" description="Helical" evidence="12">
    <location>
        <begin position="848"/>
        <end position="865"/>
    </location>
</feature>
<feature type="transmembrane region" description="Helical" evidence="12">
    <location>
        <begin position="778"/>
        <end position="800"/>
    </location>
</feature>
<feature type="transmembrane region" description="Helical" evidence="12">
    <location>
        <begin position="909"/>
        <end position="935"/>
    </location>
</feature>
<reference evidence="14" key="1">
    <citation type="submission" date="2021-03" db="EMBL/GenBank/DDBJ databases">
        <title>Chromosome level genome of the anhydrobiotic midge Polypedilum vanderplanki.</title>
        <authorList>
            <person name="Yoshida Y."/>
            <person name="Kikawada T."/>
            <person name="Gusev O."/>
        </authorList>
    </citation>
    <scope>NUCLEOTIDE SEQUENCE</scope>
    <source>
        <strain evidence="14">NIAS01</strain>
        <tissue evidence="14">Whole body or cell culture</tissue>
    </source>
</reference>
<dbReference type="AlphaFoldDB" id="A0A9J6BDB5"/>
<evidence type="ECO:0000256" key="1">
    <source>
        <dbReference type="ARBA" id="ARBA00004141"/>
    </source>
</evidence>
<evidence type="ECO:0000256" key="10">
    <source>
        <dbReference type="ARBA" id="ARBA00023303"/>
    </source>
</evidence>
<evidence type="ECO:0000256" key="12">
    <source>
        <dbReference type="SAM" id="Phobius"/>
    </source>
</evidence>
<dbReference type="GO" id="GO:0005216">
    <property type="term" value="F:monoatomic ion channel activity"/>
    <property type="evidence" value="ECO:0007669"/>
    <property type="project" value="InterPro"/>
</dbReference>
<keyword evidence="10" id="KW-0407">Ion channel</keyword>
<sequence>MENVVVEVNITLNDIQENYNEYFKYKRRIDDHIKTHHKDSKTLQPIDFIIPSNNSPSEFENILISNDDKSATITLILRDLNLWCNETFWLSQVNLDRVMKHYANDENASIKNLFSILTHDWCEPRETGDNGSHFLVQKFDAFDQNCGDGKTLFERLCEIANTQFQYSNVIMQIIFCYIRGILIKKDNTIMGKKFLENIDFALKIDRYETKVRILKILMQIVTKEIVNDEKYKEIKESIVDLMKHDIKFETIYKRSIKDINRIYNKNYFDLCFLLVEQQMDEFKEKFEELLIMTKEFYGEFWKISISHEIRMLLNATHNDCLPTVHEFITQKCKFVYSVDNFVIQKDIVFNEPLSDHEKKILTTTYSLLPTFKRKDEKLKKKFIDHLENLNMKLLFGRKNHHEKNVIEEIILNPEFRDLLSKIWEKFQLWDDPTVLVAENPLQKSLIDYVLDTKSDDQLLKLLEIPSSTSETKIAKKQNRYTMMFNAQMCAHPNYKMCFIEHYINTFIEKKHFVIAGFGGNLLYYLEEVNVIEIKSKDPIIESLINPRKELFDDKFLLTEIDRTLRFLMMNWKGEGKFYEDYKAEIRKQLESYDILFYMIEEKYELFFKYFELTRRELIDAYKRRYGKAWNDVLDKHFFFDIFYLAVRKEQKNIIDFILERDPFEEIVEAYFPENIDITDMHYYTANKLMEETNKIHIENFPQRWFTLDVLKKFLDSRVVVFNEDYTEMDLSFMLGKEIDSLNYLKYLGSLYSEEILLHPVIETYVDLKSNKYSRIYQWNYFAFMLLFIIPFIPLMIFNHIESDVGGWIHLKHLHYISIGFLVIRETFQLASQDKKIDYFKQKSNHYEIFLILVAIALSVCSSLFNKKSDDQLIALKVLEIFFIFMTTVSASTLNFLTKDPIYVKILKKITVIFLHIMQVFILIICGMAFSIYIVLKGNSSEDESENGSSNNVTTNGDENEGNSYLKAPVSSLLRVLTFLSGEYSLENDKMTLFQLIFGLLFVIASFILFNLIVGISFDHIESIMEESRQLNVLDKIKKLIQMEEKFLANQTYTKRSCLKAIFNYFYMQYRHIQDLKKIYIEMKTKKVYVRFDGERHEVLELTKSKSFHKYEIDVKIFEGIQKILLKEEEKRLEKLSSLSSTLEIKKE</sequence>
<keyword evidence="2" id="KW-0813">Transport</keyword>
<protein>
    <recommendedName>
        <fullName evidence="13">Ion transport domain-containing protein</fullName>
    </recommendedName>
</protein>
<feature type="region of interest" description="Disordered" evidence="11">
    <location>
        <begin position="940"/>
        <end position="961"/>
    </location>
</feature>
<dbReference type="Proteomes" id="UP001107558">
    <property type="component" value="Chromosome 4"/>
</dbReference>
<evidence type="ECO:0000256" key="4">
    <source>
        <dbReference type="ARBA" id="ARBA00022737"/>
    </source>
</evidence>
<dbReference type="OrthoDB" id="7799462at2759"/>
<dbReference type="GO" id="GO:1902495">
    <property type="term" value="C:transmembrane transporter complex"/>
    <property type="evidence" value="ECO:0007669"/>
    <property type="project" value="TreeGrafter"/>
</dbReference>
<evidence type="ECO:0000256" key="2">
    <source>
        <dbReference type="ARBA" id="ARBA00022448"/>
    </source>
</evidence>
<feature type="domain" description="Ion transport" evidence="13">
    <location>
        <begin position="780"/>
        <end position="1026"/>
    </location>
</feature>
<keyword evidence="3 12" id="KW-0812">Transmembrane</keyword>
<name>A0A9J6BDB5_POLVA</name>
<evidence type="ECO:0000256" key="9">
    <source>
        <dbReference type="ARBA" id="ARBA00023180"/>
    </source>
</evidence>
<proteinExistence type="predicted"/>
<gene>
    <name evidence="14" type="ORF">PVAND_015813</name>
</gene>
<evidence type="ECO:0000313" key="14">
    <source>
        <dbReference type="EMBL" id="KAG5667844.1"/>
    </source>
</evidence>
<keyword evidence="5 12" id="KW-1133">Transmembrane helix</keyword>
<feature type="transmembrane region" description="Helical" evidence="12">
    <location>
        <begin position="992"/>
        <end position="1017"/>
    </location>
</feature>
<evidence type="ECO:0000256" key="8">
    <source>
        <dbReference type="ARBA" id="ARBA00023136"/>
    </source>
</evidence>
<evidence type="ECO:0000256" key="6">
    <source>
        <dbReference type="ARBA" id="ARBA00023043"/>
    </source>
</evidence>
<evidence type="ECO:0000259" key="13">
    <source>
        <dbReference type="Pfam" id="PF00520"/>
    </source>
</evidence>
<keyword evidence="6" id="KW-0040">ANK repeat</keyword>
<evidence type="ECO:0000256" key="11">
    <source>
        <dbReference type="SAM" id="MobiDB-lite"/>
    </source>
</evidence>
<dbReference type="InterPro" id="IPR005821">
    <property type="entry name" value="Ion_trans_dom"/>
</dbReference>
<keyword evidence="8 12" id="KW-0472">Membrane</keyword>
<keyword evidence="4" id="KW-0677">Repeat</keyword>
<evidence type="ECO:0000256" key="3">
    <source>
        <dbReference type="ARBA" id="ARBA00022692"/>
    </source>
</evidence>
<dbReference type="EMBL" id="JADBJN010000004">
    <property type="protein sequence ID" value="KAG5667844.1"/>
    <property type="molecule type" value="Genomic_DNA"/>
</dbReference>
<accession>A0A9J6BDB5</accession>
<keyword evidence="15" id="KW-1185">Reference proteome</keyword>
<evidence type="ECO:0000256" key="5">
    <source>
        <dbReference type="ARBA" id="ARBA00022989"/>
    </source>
</evidence>
<evidence type="ECO:0000313" key="15">
    <source>
        <dbReference type="Proteomes" id="UP001107558"/>
    </source>
</evidence>
<evidence type="ECO:0000256" key="7">
    <source>
        <dbReference type="ARBA" id="ARBA00023065"/>
    </source>
</evidence>
<dbReference type="InterPro" id="IPR052076">
    <property type="entry name" value="TRP_cation_channel"/>
</dbReference>